<name>A0A9P1NM95_9PROT</name>
<protein>
    <submittedName>
        <fullName evidence="1">Uncharacterized protein</fullName>
    </submittedName>
</protein>
<dbReference type="KEGG" id="abs:AZOBR_140090"/>
<accession>A0A9P1NM95</accession>
<reference evidence="1 2" key="1">
    <citation type="journal article" date="2011" name="PLoS Genet.">
        <title>Azospirillum genomes reveal transition of bacteria from aquatic to terrestrial environments.</title>
        <authorList>
            <person name="Wisniewski-Dye F."/>
            <person name="Borziak K."/>
            <person name="Khalsa-Moyers G."/>
            <person name="Alexandre G."/>
            <person name="Sukharnikov L.O."/>
            <person name="Wuichet K."/>
            <person name="Hurst G.B."/>
            <person name="McDonald W.H."/>
            <person name="Robertson J.S."/>
            <person name="Barbe V."/>
            <person name="Calteau A."/>
            <person name="Rouy Z."/>
            <person name="Mangenot S."/>
            <person name="Prigent-Combaret C."/>
            <person name="Normand P."/>
            <person name="Boyer M."/>
            <person name="Siguier P."/>
            <person name="Dessaux Y."/>
            <person name="Elmerich C."/>
            <person name="Condemine G."/>
            <person name="Krishnen G."/>
            <person name="Kennedy I."/>
            <person name="Paterson A.H."/>
            <person name="Gonzalez V."/>
            <person name="Mavingui P."/>
            <person name="Zhulin I.B."/>
        </authorList>
    </citation>
    <scope>NUCLEOTIDE SEQUENCE [LARGE SCALE GENOMIC DNA]</scope>
    <source>
        <strain evidence="1 2">Sp245</strain>
    </source>
</reference>
<dbReference type="AlphaFoldDB" id="A0A9P1NM95"/>
<dbReference type="EMBL" id="HE577327">
    <property type="protein sequence ID" value="CCC98360.1"/>
    <property type="molecule type" value="Genomic_DNA"/>
</dbReference>
<evidence type="ECO:0000313" key="2">
    <source>
        <dbReference type="Proteomes" id="UP000007319"/>
    </source>
</evidence>
<evidence type="ECO:0000313" key="1">
    <source>
        <dbReference type="EMBL" id="CCC98360.1"/>
    </source>
</evidence>
<gene>
    <name evidence="1" type="ORF">AZOBR_140090</name>
</gene>
<dbReference type="Proteomes" id="UP000007319">
    <property type="component" value="Chromosome"/>
</dbReference>
<sequence length="30" mass="3131">MEPATLSTSEGGQLLRNFVPHLTAATAFAV</sequence>
<organism evidence="1 2">
    <name type="scientific">Azospirillum baldaniorum</name>
    <dbReference type="NCBI Taxonomy" id="1064539"/>
    <lineage>
        <taxon>Bacteria</taxon>
        <taxon>Pseudomonadati</taxon>
        <taxon>Pseudomonadota</taxon>
        <taxon>Alphaproteobacteria</taxon>
        <taxon>Rhodospirillales</taxon>
        <taxon>Azospirillaceae</taxon>
        <taxon>Azospirillum</taxon>
    </lineage>
</organism>
<proteinExistence type="predicted"/>
<keyword evidence="2" id="KW-1185">Reference proteome</keyword>